<name>A0A074XIZ5_AURPU</name>
<dbReference type="GO" id="GO:0005794">
    <property type="term" value="C:Golgi apparatus"/>
    <property type="evidence" value="ECO:0007669"/>
    <property type="project" value="TreeGrafter"/>
</dbReference>
<evidence type="ECO:0000256" key="1">
    <source>
        <dbReference type="ARBA" id="ARBA00004141"/>
    </source>
</evidence>
<dbReference type="EMBL" id="KL584984">
    <property type="protein sequence ID" value="KEQ83614.1"/>
    <property type="molecule type" value="Genomic_DNA"/>
</dbReference>
<feature type="region of interest" description="Disordered" evidence="5">
    <location>
        <begin position="319"/>
        <end position="352"/>
    </location>
</feature>
<dbReference type="Gene3D" id="1.20.1540.10">
    <property type="entry name" value="Rhomboid-like"/>
    <property type="match status" value="1"/>
</dbReference>
<dbReference type="GO" id="GO:0006890">
    <property type="term" value="P:retrograde vesicle-mediated transport, Golgi to endoplasmic reticulum"/>
    <property type="evidence" value="ECO:0007669"/>
    <property type="project" value="InterPro"/>
</dbReference>
<dbReference type="Pfam" id="PF08551">
    <property type="entry name" value="DUF1751"/>
    <property type="match status" value="1"/>
</dbReference>
<feature type="transmembrane region" description="Helical" evidence="6">
    <location>
        <begin position="56"/>
        <end position="80"/>
    </location>
</feature>
<dbReference type="PANTHER" id="PTHR13377:SF3">
    <property type="entry name" value="TRANSMEMBRANE PROTEIN 115"/>
    <property type="match status" value="1"/>
</dbReference>
<dbReference type="SMART" id="SM01160">
    <property type="entry name" value="DUF1751"/>
    <property type="match status" value="1"/>
</dbReference>
<dbReference type="InterPro" id="IPR013861">
    <property type="entry name" value="TMEM115/Pdh1/Rbl19"/>
</dbReference>
<evidence type="ECO:0000256" key="2">
    <source>
        <dbReference type="ARBA" id="ARBA00022692"/>
    </source>
</evidence>
<proteinExistence type="predicted"/>
<dbReference type="GO" id="GO:0016020">
    <property type="term" value="C:membrane"/>
    <property type="evidence" value="ECO:0007669"/>
    <property type="project" value="UniProtKB-SubCell"/>
</dbReference>
<dbReference type="PANTHER" id="PTHR13377">
    <property type="entry name" value="PLACENTAL PROTEIN 6"/>
    <property type="match status" value="1"/>
</dbReference>
<sequence length="352" mass="38202">MPIRINLPPLTRALLVLLLVLSLLNASFSVRSLIRVQAVPFLAIIPANSLKYPWTTLTAALLETNLVSFAISAITIFYGGRYLERAWSGQEFAKFVLFVTMIPNLLTFAIYCLWYSLTGNQVRANTIINGNVSLEAAFLVAFKQLVPEHTVSLFRATIRIRVKHFPAVFVLLNSLSGPLLGTDTAFFLSWLGFLTSWIYLRFYRVAPSLATTATGEDAVIKGDASDTFAFSHFFPDPIQVVLDPLTDSIYKTMVALKLCAPFSEDAIDQSNEQASARAEGGLPSIMTGGRGGRAGGRREEAERRRALALKALDQRLNAAAAARAPAEAPTAPTVSATTSEAAETNTTEPVAA</sequence>
<evidence type="ECO:0000256" key="5">
    <source>
        <dbReference type="SAM" id="MobiDB-lite"/>
    </source>
</evidence>
<dbReference type="STRING" id="1043002.A0A074XIZ5"/>
<protein>
    <submittedName>
        <fullName evidence="7">DUF1751-domain-containing protein</fullName>
    </submittedName>
</protein>
<dbReference type="FunFam" id="1.20.1540.10:FF:000004">
    <property type="entry name" value="Transmembrane protein 115"/>
    <property type="match status" value="1"/>
</dbReference>
<keyword evidence="8" id="KW-1185">Reference proteome</keyword>
<dbReference type="GeneID" id="40743085"/>
<dbReference type="SUPFAM" id="SSF144091">
    <property type="entry name" value="Rhomboid-like"/>
    <property type="match status" value="1"/>
</dbReference>
<dbReference type="Proteomes" id="UP000030706">
    <property type="component" value="Unassembled WGS sequence"/>
</dbReference>
<evidence type="ECO:0000313" key="7">
    <source>
        <dbReference type="EMBL" id="KEQ83614.1"/>
    </source>
</evidence>
<evidence type="ECO:0000313" key="8">
    <source>
        <dbReference type="Proteomes" id="UP000030706"/>
    </source>
</evidence>
<dbReference type="OrthoDB" id="73612at2759"/>
<evidence type="ECO:0000256" key="4">
    <source>
        <dbReference type="ARBA" id="ARBA00023136"/>
    </source>
</evidence>
<dbReference type="RefSeq" id="XP_029759801.1">
    <property type="nucleotide sequence ID" value="XM_029900779.1"/>
</dbReference>
<dbReference type="HOGENOM" id="CLU_043563_1_0_1"/>
<accession>A0A074XIZ5</accession>
<feature type="transmembrane region" description="Helical" evidence="6">
    <location>
        <begin position="179"/>
        <end position="200"/>
    </location>
</feature>
<dbReference type="InterPro" id="IPR035952">
    <property type="entry name" value="Rhomboid-like_sf"/>
</dbReference>
<organism evidence="7 8">
    <name type="scientific">Aureobasidium pullulans EXF-150</name>
    <dbReference type="NCBI Taxonomy" id="1043002"/>
    <lineage>
        <taxon>Eukaryota</taxon>
        <taxon>Fungi</taxon>
        <taxon>Dikarya</taxon>
        <taxon>Ascomycota</taxon>
        <taxon>Pezizomycotina</taxon>
        <taxon>Dothideomycetes</taxon>
        <taxon>Dothideomycetidae</taxon>
        <taxon>Dothideales</taxon>
        <taxon>Saccotheciaceae</taxon>
        <taxon>Aureobasidium</taxon>
    </lineage>
</organism>
<evidence type="ECO:0000256" key="3">
    <source>
        <dbReference type="ARBA" id="ARBA00022989"/>
    </source>
</evidence>
<keyword evidence="2 6" id="KW-0812">Transmembrane</keyword>
<keyword evidence="3 6" id="KW-1133">Transmembrane helix</keyword>
<gene>
    <name evidence="7" type="ORF">M438DRAFT_275388</name>
</gene>
<reference evidence="7 8" key="1">
    <citation type="journal article" date="2014" name="BMC Genomics">
        <title>Genome sequencing of four Aureobasidium pullulans varieties: biotechnological potential, stress tolerance, and description of new species.</title>
        <authorList>
            <person name="Gostin Ar C."/>
            <person name="Ohm R.A."/>
            <person name="Kogej T."/>
            <person name="Sonjak S."/>
            <person name="Turk M."/>
            <person name="Zajc J."/>
            <person name="Zalar P."/>
            <person name="Grube M."/>
            <person name="Sun H."/>
            <person name="Han J."/>
            <person name="Sharma A."/>
            <person name="Chiniquy J."/>
            <person name="Ngan C.Y."/>
            <person name="Lipzen A."/>
            <person name="Barry K."/>
            <person name="Grigoriev I.V."/>
            <person name="Gunde-Cimerman N."/>
        </authorList>
    </citation>
    <scope>NUCLEOTIDE SEQUENCE [LARGE SCALE GENOMIC DNA]</scope>
    <source>
        <strain evidence="7 8">EXF-150</strain>
    </source>
</reference>
<keyword evidence="4 6" id="KW-0472">Membrane</keyword>
<evidence type="ECO:0000256" key="6">
    <source>
        <dbReference type="SAM" id="Phobius"/>
    </source>
</evidence>
<dbReference type="AlphaFoldDB" id="A0A074XIZ5"/>
<feature type="transmembrane region" description="Helical" evidence="6">
    <location>
        <begin position="92"/>
        <end position="117"/>
    </location>
</feature>
<comment type="subcellular location">
    <subcellularLocation>
        <location evidence="1">Membrane</location>
        <topology evidence="1">Multi-pass membrane protein</topology>
    </subcellularLocation>
</comment>
<feature type="region of interest" description="Disordered" evidence="5">
    <location>
        <begin position="270"/>
        <end position="304"/>
    </location>
</feature>